<sequence>MYLLRGVLNVYPLPTLGRSNTPNASNTPDASNTPNTCNAPDTSDSISGSKEDLTTPGLPVFYSSCAITAGPYARYTRSESCSRRNVVGEA</sequence>
<proteinExistence type="predicted"/>
<feature type="region of interest" description="Disordered" evidence="1">
    <location>
        <begin position="15"/>
        <end position="57"/>
    </location>
</feature>
<evidence type="ECO:0000256" key="1">
    <source>
        <dbReference type="SAM" id="MobiDB-lite"/>
    </source>
</evidence>
<feature type="compositionally biased region" description="Polar residues" evidence="1">
    <location>
        <begin position="17"/>
        <end position="48"/>
    </location>
</feature>
<evidence type="ECO:0000313" key="2">
    <source>
        <dbReference type="EMBL" id="KAF8747167.1"/>
    </source>
</evidence>
<name>A0A8H7LZ55_9AGAM</name>
<dbReference type="EMBL" id="JACYCF010000074">
    <property type="protein sequence ID" value="KAF8747167.1"/>
    <property type="molecule type" value="Genomic_DNA"/>
</dbReference>
<evidence type="ECO:0000313" key="3">
    <source>
        <dbReference type="Proteomes" id="UP000614334"/>
    </source>
</evidence>
<dbReference type="AlphaFoldDB" id="A0A8H7LZ55"/>
<organism evidence="2 3">
    <name type="scientific">Rhizoctonia solani</name>
    <dbReference type="NCBI Taxonomy" id="456999"/>
    <lineage>
        <taxon>Eukaryota</taxon>
        <taxon>Fungi</taxon>
        <taxon>Dikarya</taxon>
        <taxon>Basidiomycota</taxon>
        <taxon>Agaricomycotina</taxon>
        <taxon>Agaricomycetes</taxon>
        <taxon>Cantharellales</taxon>
        <taxon>Ceratobasidiaceae</taxon>
        <taxon>Rhizoctonia</taxon>
    </lineage>
</organism>
<comment type="caution">
    <text evidence="2">The sequence shown here is derived from an EMBL/GenBank/DDBJ whole genome shotgun (WGS) entry which is preliminary data.</text>
</comment>
<protein>
    <submittedName>
        <fullName evidence="2">Uncharacterized protein</fullName>
    </submittedName>
</protein>
<dbReference type="Proteomes" id="UP000614334">
    <property type="component" value="Unassembled WGS sequence"/>
</dbReference>
<accession>A0A8H7LZ55</accession>
<gene>
    <name evidence="2" type="ORF">RHS01_11413</name>
</gene>
<reference evidence="2" key="1">
    <citation type="submission" date="2020-09" db="EMBL/GenBank/DDBJ databases">
        <title>Comparative genome analyses of four rice-infecting Rhizoctonia solani isolates reveal extensive enrichment of homogalacturonan modification genes.</title>
        <authorList>
            <person name="Lee D.-Y."/>
            <person name="Jeon J."/>
            <person name="Kim K.-T."/>
            <person name="Cheong K."/>
            <person name="Song H."/>
            <person name="Choi G."/>
            <person name="Ko J."/>
            <person name="Opiyo S.O."/>
            <person name="Zuo S."/>
            <person name="Madhav S."/>
            <person name="Lee Y.-H."/>
            <person name="Wang G.-L."/>
        </authorList>
    </citation>
    <scope>NUCLEOTIDE SEQUENCE</scope>
    <source>
        <strain evidence="2">AG1-IA B2</strain>
    </source>
</reference>